<reference evidence="1 2" key="1">
    <citation type="submission" date="2023-11" db="EMBL/GenBank/DDBJ databases">
        <authorList>
            <person name="Okamura Y."/>
        </authorList>
    </citation>
    <scope>NUCLEOTIDE SEQUENCE [LARGE SCALE GENOMIC DNA]</scope>
</reference>
<dbReference type="AlphaFoldDB" id="A0AAV1J3B2"/>
<dbReference type="EMBL" id="CAVLEF010000003">
    <property type="protein sequence ID" value="CAK1542455.1"/>
    <property type="molecule type" value="Genomic_DNA"/>
</dbReference>
<keyword evidence="2" id="KW-1185">Reference proteome</keyword>
<proteinExistence type="predicted"/>
<comment type="caution">
    <text evidence="1">The sequence shown here is derived from an EMBL/GenBank/DDBJ whole genome shotgun (WGS) entry which is preliminary data.</text>
</comment>
<protein>
    <submittedName>
        <fullName evidence="1">Uncharacterized protein</fullName>
    </submittedName>
</protein>
<organism evidence="1 2">
    <name type="scientific">Leptosia nina</name>
    <dbReference type="NCBI Taxonomy" id="320188"/>
    <lineage>
        <taxon>Eukaryota</taxon>
        <taxon>Metazoa</taxon>
        <taxon>Ecdysozoa</taxon>
        <taxon>Arthropoda</taxon>
        <taxon>Hexapoda</taxon>
        <taxon>Insecta</taxon>
        <taxon>Pterygota</taxon>
        <taxon>Neoptera</taxon>
        <taxon>Endopterygota</taxon>
        <taxon>Lepidoptera</taxon>
        <taxon>Glossata</taxon>
        <taxon>Ditrysia</taxon>
        <taxon>Papilionoidea</taxon>
        <taxon>Pieridae</taxon>
        <taxon>Pierinae</taxon>
        <taxon>Leptosia</taxon>
    </lineage>
</organism>
<accession>A0AAV1J3B2</accession>
<dbReference type="Proteomes" id="UP001497472">
    <property type="component" value="Unassembled WGS sequence"/>
</dbReference>
<evidence type="ECO:0000313" key="1">
    <source>
        <dbReference type="EMBL" id="CAK1542455.1"/>
    </source>
</evidence>
<sequence length="1076" mass="127758">METLGKKQRNFNKIVQEAIKDAKPLEDINYNESDIDNLLKVEVACYTRNIDYLLKVFKCEDMLYISRAIKHSTWLVKDPQYVHIINPHYLHSQLFPYMLTEARNKLLLHIRLNLKDLTQNEEFFKYLVDIDLNAAMKWFPNCSIPFILSRLEQDIYRIPDNVLLRLLWTTMEPLRIYVNNVYWKKPMLEKAMFIISTHGEEYFNILDTVDTNQIPIFNRKYTKVTMKTCPRRLVYSFNRYINFIDKVTFAKYIKNQDFQYLLNNVGEKKLEHIVPETLRNIILKQHDQDRLIKQLLECRPDDIEILKDLLQKLHHCNFINESKKFTLQIINIVIMKFCTHRFDNETWCMLNTIFTSIGVYQSHKKHFHNCIKSIILYKIIHNEDIPDVLLPFLQELNTLKLEKSKFTEEEKEIVFDYMYSLAFNRVISITGNDKVQENLETLLVLFHVWEKNLQGYPLVVKKVQELLESIKPCDVEAIKTLYKNKIWRKFVLNKLFIMNPSENACIEALKHDPCLLQHNDEVIINLCSQNKETLTKFFSTLRIFWSNSLAKDYKEKLIGQLTTKPSNSLYKLLTRQEVLELVKINMNNDDQIQLDTLKSTGKPRHIAQNMYRTRPKPPIDMVLSYGAGAYLHDALSSIKAVLHSLPAQRTEIIIKIQEWPEFIQKLYVLQTFTKYNKHDRKKIISAIWTNTKSSSVRADIFKRSYKALTKFNKNDMNSNESYNDSVEEEWRHLKLLIESLTDHESVIVYNLLSRFEKVPFAVRREYCVIGYNFLKRLPLRNNCRRFMNNIVSKIEYNKVMSYLELDVIAEMVHDTIIKRLWTEKLDWTFMKMLFACVSSQTDTEKQTEAFTKVLNPVLECAFKLWDTKVHGIFMVRYNMNGLFSQVVYSYKDMLKRKSTTILDLLLNSLEPNLPHNYVIITNFKLARRFFDILSNCNKILRKKLYEKTTLDLGQICIEIFCEDVKKHSQNIWRSFFHAWQMMLSGFGLNKRTQYKIDNKMLDLAENLSTDLNILLHVLVVEHIYYIQYEKEDKKGRKELRDRIARHPSAEVKANVSKLCMTDGCNIPYFSYFYNLG</sequence>
<name>A0AAV1J3B2_9NEOP</name>
<gene>
    <name evidence="1" type="ORF">LNINA_LOCUS2351</name>
</gene>
<evidence type="ECO:0000313" key="2">
    <source>
        <dbReference type="Proteomes" id="UP001497472"/>
    </source>
</evidence>